<sequence length="183" mass="19219">MADAHVLLPFERTAGDEIQGLVGTVEGVVGVVRHLVRLRNWRIGVGLGAVDQPLTDSTRAARGTAYLAARAAVEQARGVSVGIALRDGREEAEVSASARRAVWLAESGLLLWAAVLTRRTAEGWEMADLLDSGLSNNAAAAALRITPSAASQRAGRAAYAEADRGAWLVAALLEQAAVEGTRR</sequence>
<dbReference type="RefSeq" id="WP_153573175.1">
    <property type="nucleotide sequence ID" value="NZ_CP045725.1"/>
</dbReference>
<dbReference type="AlphaFoldDB" id="A0A5Q2FJY2"/>
<organism evidence="1 2">
    <name type="scientific">Raineyella fluvialis</name>
    <dbReference type="NCBI Taxonomy" id="2662261"/>
    <lineage>
        <taxon>Bacteria</taxon>
        <taxon>Bacillati</taxon>
        <taxon>Actinomycetota</taxon>
        <taxon>Actinomycetes</taxon>
        <taxon>Propionibacteriales</taxon>
        <taxon>Propionibacteriaceae</taxon>
        <taxon>Raineyella</taxon>
    </lineage>
</organism>
<evidence type="ECO:0000313" key="2">
    <source>
        <dbReference type="Proteomes" id="UP000386847"/>
    </source>
</evidence>
<reference evidence="1 2" key="1">
    <citation type="submission" date="2019-10" db="EMBL/GenBank/DDBJ databases">
        <title>Genomic analysis of Raineyella sp. CBA3103.</title>
        <authorList>
            <person name="Roh S.W."/>
        </authorList>
    </citation>
    <scope>NUCLEOTIDE SEQUENCE [LARGE SCALE GENOMIC DNA]</scope>
    <source>
        <strain evidence="1 2">CBA3103</strain>
    </source>
</reference>
<dbReference type="Proteomes" id="UP000386847">
    <property type="component" value="Chromosome"/>
</dbReference>
<dbReference type="EMBL" id="CP045725">
    <property type="protein sequence ID" value="QGF24646.1"/>
    <property type="molecule type" value="Genomic_DNA"/>
</dbReference>
<proteinExistence type="predicted"/>
<gene>
    <name evidence="1" type="ORF">Rai3103_14520</name>
</gene>
<evidence type="ECO:0000313" key="1">
    <source>
        <dbReference type="EMBL" id="QGF24646.1"/>
    </source>
</evidence>
<accession>A0A5Q2FJY2</accession>
<protein>
    <submittedName>
        <fullName evidence="1">Transposase</fullName>
    </submittedName>
</protein>
<name>A0A5Q2FJY2_9ACTN</name>
<dbReference type="KEGG" id="rain:Rai3103_14520"/>
<keyword evidence="2" id="KW-1185">Reference proteome</keyword>